<evidence type="ECO:0000313" key="2">
    <source>
        <dbReference type="Proteomes" id="UP000007652"/>
    </source>
</evidence>
<proteinExistence type="predicted"/>
<dbReference type="NCBIfam" id="NF004470">
    <property type="entry name" value="PRK05802.1"/>
    <property type="match status" value="1"/>
</dbReference>
<organism evidence="1 2">
    <name type="scientific">Caloramator australicus RC3</name>
    <dbReference type="NCBI Taxonomy" id="857293"/>
    <lineage>
        <taxon>Bacteria</taxon>
        <taxon>Bacillati</taxon>
        <taxon>Bacillota</taxon>
        <taxon>Clostridia</taxon>
        <taxon>Eubacteriales</taxon>
        <taxon>Clostridiaceae</taxon>
        <taxon>Caloramator</taxon>
    </lineage>
</organism>
<gene>
    <name evidence="1" type="ORF">CAAU_2320</name>
</gene>
<evidence type="ECO:0000313" key="1">
    <source>
        <dbReference type="EMBL" id="CCJ34404.1"/>
    </source>
</evidence>
<dbReference type="PROSITE" id="PS00197">
    <property type="entry name" value="2FE2S_FER_1"/>
    <property type="match status" value="1"/>
</dbReference>
<dbReference type="eggNOG" id="COG0543">
    <property type="taxonomic scope" value="Bacteria"/>
</dbReference>
<dbReference type="PANTHER" id="PTHR43513:SF3">
    <property type="entry name" value="DIHYDROOROTATE DEHYDROGENASE B (NAD(+)), ELECTRON TRANSFER SUBUNIT-RELATED"/>
    <property type="match status" value="1"/>
</dbReference>
<dbReference type="STRING" id="857293.CAAU_2320"/>
<keyword evidence="2" id="KW-1185">Reference proteome</keyword>
<dbReference type="RefSeq" id="WP_008909658.1">
    <property type="nucleotide sequence ID" value="NZ_CAKP01000122.1"/>
</dbReference>
<dbReference type="EMBL" id="CAKP01000122">
    <property type="protein sequence ID" value="CCJ34404.1"/>
    <property type="molecule type" value="Genomic_DNA"/>
</dbReference>
<dbReference type="PANTHER" id="PTHR43513">
    <property type="entry name" value="DIHYDROOROTATE DEHYDROGENASE B (NAD(+)), ELECTRON TRANSFER SUBUNIT"/>
    <property type="match status" value="1"/>
</dbReference>
<dbReference type="InterPro" id="IPR050353">
    <property type="entry name" value="PyrK_electron_transfer"/>
</dbReference>
<sequence length="332" mass="37821">MFKFVDCIDAGTEYCPCYLAEKGECIICSQLKGRAFCDCLNWKGTCIFQEYTWNNNKAKKARDFKEYVLKSINFLRDDLIIMEVFVNPYLAKQLNNIGSYVFLKKPQSPHCFAMPVSIMKSNIKNNVITMAIKILGVKTKDILDCKEKVEIKGPYWNGVQGQIFLKNLKNSEILISARGVAASPCVMVANKLKKHNNNVIVILDKGRSNENFAKKEFLDLGCKVYDVNMIDYSNYTLKDEFKKLINELMRKHDFKVTMSGGSDEFHRLYLNYIYSVNKNLNFATVNNALMTCGEGVCGSCHLKLCNGQVIRGCKQQYNPAEVFINIKGDVNI</sequence>
<dbReference type="Proteomes" id="UP000007652">
    <property type="component" value="Unassembled WGS sequence"/>
</dbReference>
<dbReference type="InterPro" id="IPR017938">
    <property type="entry name" value="Riboflavin_synthase-like_b-brl"/>
</dbReference>
<accession>I7KWA7</accession>
<reference evidence="1 2" key="1">
    <citation type="journal article" date="2011" name="J. Bacteriol.">
        <title>Draft genome sequence of Caloramator australicus strain RC3T, a thermoanaerobe from the Great Artesian Basin of Australia.</title>
        <authorList>
            <person name="Ogg C.D."/>
            <person name="Patel B.K.C."/>
        </authorList>
    </citation>
    <scope>NUCLEOTIDE SEQUENCE [LARGE SCALE GENOMIC DNA]</scope>
    <source>
        <strain evidence="1 2">RC3</strain>
    </source>
</reference>
<protein>
    <submittedName>
        <fullName evidence="1">Electron transfer subunit protein</fullName>
    </submittedName>
</protein>
<comment type="caution">
    <text evidence="1">The sequence shown here is derived from an EMBL/GenBank/DDBJ whole genome shotgun (WGS) entry which is preliminary data.</text>
</comment>
<dbReference type="AlphaFoldDB" id="I7KWA7"/>
<dbReference type="GO" id="GO:0051537">
    <property type="term" value="F:2 iron, 2 sulfur cluster binding"/>
    <property type="evidence" value="ECO:0007669"/>
    <property type="project" value="InterPro"/>
</dbReference>
<dbReference type="SUPFAM" id="SSF54292">
    <property type="entry name" value="2Fe-2S ferredoxin-like"/>
    <property type="match status" value="1"/>
</dbReference>
<dbReference type="SUPFAM" id="SSF63380">
    <property type="entry name" value="Riboflavin synthase domain-like"/>
    <property type="match status" value="1"/>
</dbReference>
<dbReference type="InterPro" id="IPR006058">
    <property type="entry name" value="2Fe2S_fd_BS"/>
</dbReference>
<dbReference type="InterPro" id="IPR036010">
    <property type="entry name" value="2Fe-2S_ferredoxin-like_sf"/>
</dbReference>
<name>I7KWA7_9CLOT</name>